<keyword evidence="1" id="KW-0472">Membrane</keyword>
<dbReference type="InterPro" id="IPR039672">
    <property type="entry name" value="MFS_2"/>
</dbReference>
<evidence type="ECO:0000313" key="2">
    <source>
        <dbReference type="EMBL" id="SET43167.1"/>
    </source>
</evidence>
<dbReference type="STRING" id="460384.SAMN05216313_10664"/>
<dbReference type="GO" id="GO:0005886">
    <property type="term" value="C:plasma membrane"/>
    <property type="evidence" value="ECO:0007669"/>
    <property type="project" value="TreeGrafter"/>
</dbReference>
<dbReference type="GO" id="GO:0006814">
    <property type="term" value="P:sodium ion transport"/>
    <property type="evidence" value="ECO:0007669"/>
    <property type="project" value="InterPro"/>
</dbReference>
<feature type="transmembrane region" description="Helical" evidence="1">
    <location>
        <begin position="332"/>
        <end position="355"/>
    </location>
</feature>
<dbReference type="RefSeq" id="WP_092362360.1">
    <property type="nucleotide sequence ID" value="NZ_DAINWJ010000090.1"/>
</dbReference>
<feature type="transmembrane region" description="Helical" evidence="1">
    <location>
        <begin position="376"/>
        <end position="396"/>
    </location>
</feature>
<feature type="transmembrane region" description="Helical" evidence="1">
    <location>
        <begin position="152"/>
        <end position="170"/>
    </location>
</feature>
<dbReference type="PANTHER" id="PTHR11328">
    <property type="entry name" value="MAJOR FACILITATOR SUPERFAMILY DOMAIN-CONTAINING PROTEIN"/>
    <property type="match status" value="1"/>
</dbReference>
<feature type="transmembrane region" description="Helical" evidence="1">
    <location>
        <begin position="107"/>
        <end position="131"/>
    </location>
</feature>
<keyword evidence="1" id="KW-0812">Transmembrane</keyword>
<accession>A0A1I0EFF2</accession>
<gene>
    <name evidence="2" type="ORF">SAMN05216313_10664</name>
</gene>
<dbReference type="SUPFAM" id="SSF103473">
    <property type="entry name" value="MFS general substrate transporter"/>
    <property type="match status" value="1"/>
</dbReference>
<evidence type="ECO:0000256" key="1">
    <source>
        <dbReference type="SAM" id="Phobius"/>
    </source>
</evidence>
<protein>
    <submittedName>
        <fullName evidence="2">Glycoside/pentoside/hexuronide:cation symporter, GPH family</fullName>
    </submittedName>
</protein>
<keyword evidence="1" id="KW-1133">Transmembrane helix</keyword>
<dbReference type="EMBL" id="FOIM01000006">
    <property type="protein sequence ID" value="SET43167.1"/>
    <property type="molecule type" value="Genomic_DNA"/>
</dbReference>
<feature type="transmembrane region" description="Helical" evidence="1">
    <location>
        <begin position="190"/>
        <end position="209"/>
    </location>
</feature>
<feature type="transmembrane region" description="Helical" evidence="1">
    <location>
        <begin position="416"/>
        <end position="438"/>
    </location>
</feature>
<dbReference type="GO" id="GO:0008643">
    <property type="term" value="P:carbohydrate transport"/>
    <property type="evidence" value="ECO:0007669"/>
    <property type="project" value="InterPro"/>
</dbReference>
<organism evidence="2 3">
    <name type="scientific">Enterocloster lavalensis</name>
    <dbReference type="NCBI Taxonomy" id="460384"/>
    <lineage>
        <taxon>Bacteria</taxon>
        <taxon>Bacillati</taxon>
        <taxon>Bacillota</taxon>
        <taxon>Clostridia</taxon>
        <taxon>Lachnospirales</taxon>
        <taxon>Lachnospiraceae</taxon>
        <taxon>Enterocloster</taxon>
    </lineage>
</organism>
<dbReference type="Gene3D" id="1.20.1250.20">
    <property type="entry name" value="MFS general substrate transporter like domains"/>
    <property type="match status" value="2"/>
</dbReference>
<feature type="transmembrane region" description="Helical" evidence="1">
    <location>
        <begin position="276"/>
        <end position="297"/>
    </location>
</feature>
<dbReference type="CDD" id="cd17332">
    <property type="entry name" value="MFS_MelB_like"/>
    <property type="match status" value="1"/>
</dbReference>
<feature type="transmembrane region" description="Helical" evidence="1">
    <location>
        <begin position="34"/>
        <end position="57"/>
    </location>
</feature>
<feature type="transmembrane region" description="Helical" evidence="1">
    <location>
        <begin position="244"/>
        <end position="270"/>
    </location>
</feature>
<dbReference type="PANTHER" id="PTHR11328:SF24">
    <property type="entry name" value="MAJOR FACILITATOR SUPERFAMILY (MFS) PROFILE DOMAIN-CONTAINING PROTEIN"/>
    <property type="match status" value="1"/>
</dbReference>
<feature type="transmembrane region" description="Helical" evidence="1">
    <location>
        <begin position="82"/>
        <end position="101"/>
    </location>
</feature>
<dbReference type="AlphaFoldDB" id="A0A1I0EFF2"/>
<dbReference type="InterPro" id="IPR001927">
    <property type="entry name" value="Na/Gal_symport"/>
</dbReference>
<dbReference type="Pfam" id="PF13347">
    <property type="entry name" value="MFS_2"/>
    <property type="match status" value="1"/>
</dbReference>
<feature type="transmembrane region" description="Helical" evidence="1">
    <location>
        <begin position="309"/>
        <end position="326"/>
    </location>
</feature>
<dbReference type="Proteomes" id="UP000198508">
    <property type="component" value="Unassembled WGS sequence"/>
</dbReference>
<sequence>MENKKADASLLVRYGFGEFACQISWYMINSYLMIFYTDIVGLTAGAISIIMLIARVWDALNDPMMGMLCDRTRTRWGKFRPYLMFTPPFLAIFNILTFTVFPLEGAAKVFVCLICYVGAGMLYTVVGTAYFSLVNVVAKDSQSKQNLSAARNVGNSVANILLSAICMPLILKFSSAVGADGTAVPDARGYFMVAVIFSVAMIPTFWIAASCKETYGSILHKTEEGGEKRSILDSIKTLLKNDQLVLIILNTLGGTIAIMGRMTLLSFYVIYVVGSYTLIAPIYLVISVGTLLGSFLIPMATRRLGKKNYMILLNLVMITTFVLMYFSTQNTVLIMVISFVTGLSNTGQGVSYGMISDSIDYCDYKYGIREEGLSSSFLTLGVKFATAVIGTCGVLFLDKTGYVPNQIQTPEVQQSINFLINIVPAICVGVALIPLFFFKLSNEKMAEISAVLEERRSK</sequence>
<dbReference type="NCBIfam" id="TIGR00792">
    <property type="entry name" value="gph"/>
    <property type="match status" value="1"/>
</dbReference>
<name>A0A1I0EFF2_9FIRM</name>
<proteinExistence type="predicted"/>
<evidence type="ECO:0000313" key="3">
    <source>
        <dbReference type="Proteomes" id="UP000198508"/>
    </source>
</evidence>
<keyword evidence="3" id="KW-1185">Reference proteome</keyword>
<dbReference type="GO" id="GO:0015293">
    <property type="term" value="F:symporter activity"/>
    <property type="evidence" value="ECO:0007669"/>
    <property type="project" value="InterPro"/>
</dbReference>
<reference evidence="3" key="1">
    <citation type="submission" date="2016-10" db="EMBL/GenBank/DDBJ databases">
        <authorList>
            <person name="Varghese N."/>
            <person name="Submissions S."/>
        </authorList>
    </citation>
    <scope>NUCLEOTIDE SEQUENCE [LARGE SCALE GENOMIC DNA]</scope>
    <source>
        <strain evidence="3">NLAE-zl-G277</strain>
    </source>
</reference>
<dbReference type="InterPro" id="IPR036259">
    <property type="entry name" value="MFS_trans_sf"/>
</dbReference>